<dbReference type="EMBL" id="JQ256780">
    <property type="protein sequence ID" value="AFI78401.1"/>
    <property type="molecule type" value="Genomic_DNA"/>
</dbReference>
<dbReference type="InterPro" id="IPR036280">
    <property type="entry name" value="Multihaem_cyt_sf"/>
</dbReference>
<accession>I1X4H6</accession>
<proteinExistence type="predicted"/>
<dbReference type="Gene3D" id="3.90.10.10">
    <property type="entry name" value="Cytochrome C3"/>
    <property type="match status" value="1"/>
</dbReference>
<feature type="chain" id="PRO_5003653633" evidence="1">
    <location>
        <begin position="21"/>
        <end position="157"/>
    </location>
</feature>
<sequence>MARVLLIFGLFLAAAIPAAAQDAGLGPAIPKATGEPHPEGNGFWRRNHMDLMKHDRDLTMYDGDREILASLSECFECHTATDTAGTPVTYEDPGHFCRTCHDFAAVKVDCFMCHRSTPEDFEEPPLHTWNREAADLDRLQAYLDGAIAPWQTLEATE</sequence>
<organism evidence="2">
    <name type="scientific">uncultured bacterium ws101A12</name>
    <dbReference type="NCBI Taxonomy" id="1131826"/>
    <lineage>
        <taxon>Bacteria</taxon>
        <taxon>environmental samples</taxon>
    </lineage>
</organism>
<name>I1X4H6_9BACT</name>
<feature type="signal peptide" evidence="1">
    <location>
        <begin position="1"/>
        <end position="20"/>
    </location>
</feature>
<evidence type="ECO:0000313" key="2">
    <source>
        <dbReference type="EMBL" id="AFI78401.1"/>
    </source>
</evidence>
<dbReference type="AlphaFoldDB" id="I1X4H6"/>
<gene>
    <name evidence="2" type="primary">dsrJ</name>
    <name evidence="2" type="ORF">ws101A12_0033</name>
</gene>
<evidence type="ECO:0000256" key="1">
    <source>
        <dbReference type="SAM" id="SignalP"/>
    </source>
</evidence>
<protein>
    <submittedName>
        <fullName evidence="2">Sulfur oxidation protein DsrJ</fullName>
    </submittedName>
</protein>
<reference evidence="2" key="1">
    <citation type="journal article" date="2012" name="ISME J.">
        <title>Roseobacter clade bacteria are abundant in coastal sediments and encode a novel combination of sulfur oxidation genes.</title>
        <authorList>
            <person name="Lenk S."/>
            <person name="Moraru C."/>
            <person name="Hahnke S."/>
            <person name="Arnds J."/>
            <person name="Richter M."/>
            <person name="Kube M."/>
            <person name="Reinhardt R."/>
            <person name="Brinkhoff T."/>
            <person name="Harder J."/>
            <person name="Amann R."/>
            <person name="Mussmann M."/>
        </authorList>
    </citation>
    <scope>NUCLEOTIDE SEQUENCE</scope>
</reference>
<dbReference type="SUPFAM" id="SSF48695">
    <property type="entry name" value="Multiheme cytochromes"/>
    <property type="match status" value="1"/>
</dbReference>
<keyword evidence="1" id="KW-0732">Signal</keyword>